<organism evidence="2 3">
    <name type="scientific">Scylla paramamosain</name>
    <name type="common">Mud crab</name>
    <dbReference type="NCBI Taxonomy" id="85552"/>
    <lineage>
        <taxon>Eukaryota</taxon>
        <taxon>Metazoa</taxon>
        <taxon>Ecdysozoa</taxon>
        <taxon>Arthropoda</taxon>
        <taxon>Crustacea</taxon>
        <taxon>Multicrustacea</taxon>
        <taxon>Malacostraca</taxon>
        <taxon>Eumalacostraca</taxon>
        <taxon>Eucarida</taxon>
        <taxon>Decapoda</taxon>
        <taxon>Pleocyemata</taxon>
        <taxon>Brachyura</taxon>
        <taxon>Eubrachyura</taxon>
        <taxon>Portunoidea</taxon>
        <taxon>Portunidae</taxon>
        <taxon>Portuninae</taxon>
        <taxon>Scylla</taxon>
    </lineage>
</organism>
<evidence type="ECO:0000313" key="2">
    <source>
        <dbReference type="EMBL" id="KAK8394624.1"/>
    </source>
</evidence>
<dbReference type="PROSITE" id="PS50948">
    <property type="entry name" value="PAN"/>
    <property type="match status" value="1"/>
</dbReference>
<proteinExistence type="predicted"/>
<keyword evidence="3" id="KW-1185">Reference proteome</keyword>
<dbReference type="Pfam" id="PF00024">
    <property type="entry name" value="PAN_1"/>
    <property type="match status" value="1"/>
</dbReference>
<name>A0AAW0U3I6_SCYPA</name>
<dbReference type="SUPFAM" id="SSF57414">
    <property type="entry name" value="Hairpin loop containing domain-like"/>
    <property type="match status" value="1"/>
</dbReference>
<dbReference type="InterPro" id="IPR003609">
    <property type="entry name" value="Pan_app"/>
</dbReference>
<dbReference type="Proteomes" id="UP001487740">
    <property type="component" value="Unassembled WGS sequence"/>
</dbReference>
<evidence type="ECO:0000259" key="1">
    <source>
        <dbReference type="PROSITE" id="PS50948"/>
    </source>
</evidence>
<dbReference type="EMBL" id="JARAKH010000018">
    <property type="protein sequence ID" value="KAK8394624.1"/>
    <property type="molecule type" value="Genomic_DNA"/>
</dbReference>
<gene>
    <name evidence="2" type="ORF">O3P69_005824</name>
</gene>
<accession>A0AAW0U3I6</accession>
<feature type="domain" description="Apple" evidence="1">
    <location>
        <begin position="50"/>
        <end position="140"/>
    </location>
</feature>
<dbReference type="AlphaFoldDB" id="A0AAW0U3I6"/>
<protein>
    <recommendedName>
        <fullName evidence="1">Apple domain-containing protein</fullName>
    </recommendedName>
</protein>
<comment type="caution">
    <text evidence="2">The sequence shown here is derived from an EMBL/GenBank/DDBJ whole genome shotgun (WGS) entry which is preliminary data.</text>
</comment>
<sequence length="278" mass="30993">MTSNELDINGKAINKQAWKCRDAVAQVKTSGQRTALCTCSTCRDEGPPVCRGMEKSNAVTDGAKLKERECEDKRFDTTALSTATISLTLCAMSCLSASSCASFNYYGQQRECQLLTTVSFLDNDVSLIDGQGWAYYRVHPPFLPRSASACPNGKFLLPYDVPGYLKPDPEVKGYTCSGHSWIAQKHNEGKTDCRLVLRYNTEFGGYDIDDFANNQMDYKAAMVQCPDFNCIGMICIGPTDPDYLPTKCWMKYNTHLTVTKSPTSVQDLHYWYTECNAP</sequence>
<reference evidence="2 3" key="1">
    <citation type="submission" date="2023-03" db="EMBL/GenBank/DDBJ databases">
        <title>High-quality genome of Scylla paramamosain provides insights in environmental adaptation.</title>
        <authorList>
            <person name="Zhang L."/>
        </authorList>
    </citation>
    <scope>NUCLEOTIDE SEQUENCE [LARGE SCALE GENOMIC DNA]</scope>
    <source>
        <strain evidence="2">LZ_2023a</strain>
        <tissue evidence="2">Muscle</tissue>
    </source>
</reference>
<evidence type="ECO:0000313" key="3">
    <source>
        <dbReference type="Proteomes" id="UP001487740"/>
    </source>
</evidence>